<keyword evidence="5" id="KW-1185">Reference proteome</keyword>
<proteinExistence type="predicted"/>
<evidence type="ECO:0000313" key="4">
    <source>
        <dbReference type="EMBL" id="KAH3895298.1"/>
    </source>
</evidence>
<feature type="compositionally biased region" description="Basic and acidic residues" evidence="1">
    <location>
        <begin position="1"/>
        <end position="21"/>
    </location>
</feature>
<name>A0A9D4NIJ1_DREPO</name>
<dbReference type="EMBL" id="JAIWYP010000006">
    <property type="protein sequence ID" value="KAH3805599.1"/>
    <property type="molecule type" value="Genomic_DNA"/>
</dbReference>
<dbReference type="EMBL" id="JAIWYP010000001">
    <property type="protein sequence ID" value="KAH3895298.1"/>
    <property type="molecule type" value="Genomic_DNA"/>
</dbReference>
<sequence length="136" mass="15571">MAPDGRKDRWMERRTDGKTYGRMDGQSQNNIPLPMAGDNNNEIRAYASFSKTPISERNVDTFFSNITISMNMLSVSIYISMNMLSISKYISMNMLSVSKYISMNMLSASKYKEQIKLVTRDICKTWIPPLPLPLIL</sequence>
<dbReference type="Proteomes" id="UP000828390">
    <property type="component" value="Unassembled WGS sequence"/>
</dbReference>
<reference evidence="4" key="2">
    <citation type="submission" date="2020-11" db="EMBL/GenBank/DDBJ databases">
        <authorList>
            <person name="McCartney M.A."/>
            <person name="Auch B."/>
            <person name="Kono T."/>
            <person name="Mallez S."/>
            <person name="Becker A."/>
            <person name="Gohl D.M."/>
            <person name="Silverstein K.A.T."/>
            <person name="Koren S."/>
            <person name="Bechman K.B."/>
            <person name="Herman A."/>
            <person name="Abrahante J.E."/>
            <person name="Garbe J."/>
        </authorList>
    </citation>
    <scope>NUCLEOTIDE SEQUENCE</scope>
    <source>
        <strain evidence="4">Duluth1</strain>
        <tissue evidence="4">Whole animal</tissue>
    </source>
</reference>
<evidence type="ECO:0000313" key="3">
    <source>
        <dbReference type="EMBL" id="KAH3805599.1"/>
    </source>
</evidence>
<reference evidence="4" key="1">
    <citation type="journal article" date="2019" name="bioRxiv">
        <title>The Genome of the Zebra Mussel, Dreissena polymorpha: A Resource for Invasive Species Research.</title>
        <authorList>
            <person name="McCartney M.A."/>
            <person name="Auch B."/>
            <person name="Kono T."/>
            <person name="Mallez S."/>
            <person name="Zhang Y."/>
            <person name="Obille A."/>
            <person name="Becker A."/>
            <person name="Abrahante J.E."/>
            <person name="Garbe J."/>
            <person name="Badalamenti J.P."/>
            <person name="Herman A."/>
            <person name="Mangelson H."/>
            <person name="Liachko I."/>
            <person name="Sullivan S."/>
            <person name="Sone E.D."/>
            <person name="Koren S."/>
            <person name="Silverstein K.A.T."/>
            <person name="Beckman K.B."/>
            <person name="Gohl D.M."/>
        </authorList>
    </citation>
    <scope>NUCLEOTIDE SEQUENCE</scope>
    <source>
        <strain evidence="4">Duluth1</strain>
        <tissue evidence="4">Whole animal</tissue>
    </source>
</reference>
<gene>
    <name evidence="4" type="ORF">DPMN_019459</name>
    <name evidence="3" type="ORF">DPMN_133904</name>
</gene>
<evidence type="ECO:0000256" key="1">
    <source>
        <dbReference type="SAM" id="MobiDB-lite"/>
    </source>
</evidence>
<keyword evidence="2" id="KW-0472">Membrane</keyword>
<comment type="caution">
    <text evidence="4">The sequence shown here is derived from an EMBL/GenBank/DDBJ whole genome shotgun (WGS) entry which is preliminary data.</text>
</comment>
<feature type="transmembrane region" description="Helical" evidence="2">
    <location>
        <begin position="62"/>
        <end position="84"/>
    </location>
</feature>
<dbReference type="AlphaFoldDB" id="A0A9D4NIJ1"/>
<protein>
    <submittedName>
        <fullName evidence="4">Uncharacterized protein</fullName>
    </submittedName>
</protein>
<feature type="region of interest" description="Disordered" evidence="1">
    <location>
        <begin position="1"/>
        <end position="35"/>
    </location>
</feature>
<accession>A0A9D4NIJ1</accession>
<keyword evidence="2" id="KW-1133">Transmembrane helix</keyword>
<organism evidence="4 5">
    <name type="scientific">Dreissena polymorpha</name>
    <name type="common">Zebra mussel</name>
    <name type="synonym">Mytilus polymorpha</name>
    <dbReference type="NCBI Taxonomy" id="45954"/>
    <lineage>
        <taxon>Eukaryota</taxon>
        <taxon>Metazoa</taxon>
        <taxon>Spiralia</taxon>
        <taxon>Lophotrochozoa</taxon>
        <taxon>Mollusca</taxon>
        <taxon>Bivalvia</taxon>
        <taxon>Autobranchia</taxon>
        <taxon>Heteroconchia</taxon>
        <taxon>Euheterodonta</taxon>
        <taxon>Imparidentia</taxon>
        <taxon>Neoheterodontei</taxon>
        <taxon>Myida</taxon>
        <taxon>Dreissenoidea</taxon>
        <taxon>Dreissenidae</taxon>
        <taxon>Dreissena</taxon>
    </lineage>
</organism>
<keyword evidence="2" id="KW-0812">Transmembrane</keyword>
<evidence type="ECO:0000313" key="5">
    <source>
        <dbReference type="Proteomes" id="UP000828390"/>
    </source>
</evidence>
<evidence type="ECO:0000256" key="2">
    <source>
        <dbReference type="SAM" id="Phobius"/>
    </source>
</evidence>